<keyword evidence="1" id="KW-1133">Transmembrane helix</keyword>
<dbReference type="Proteomes" id="UP000049855">
    <property type="component" value="Unassembled WGS sequence"/>
</dbReference>
<dbReference type="AlphaFoldDB" id="A0A0U1L3U2"/>
<protein>
    <submittedName>
        <fullName evidence="2">Uncharacterized protein</fullName>
    </submittedName>
</protein>
<evidence type="ECO:0000313" key="2">
    <source>
        <dbReference type="EMBL" id="CQR74377.1"/>
    </source>
</evidence>
<gene>
    <name evidence="2" type="ORF">SpAn4DRAFT_0839</name>
</gene>
<evidence type="ECO:0000313" key="3">
    <source>
        <dbReference type="Proteomes" id="UP000049855"/>
    </source>
</evidence>
<keyword evidence="3" id="KW-1185">Reference proteome</keyword>
<keyword evidence="1" id="KW-0472">Membrane</keyword>
<accession>A0A0U1L3U2</accession>
<reference evidence="3" key="1">
    <citation type="submission" date="2015-03" db="EMBL/GenBank/DDBJ databases">
        <authorList>
            <person name="Nijsse Bart"/>
        </authorList>
    </citation>
    <scope>NUCLEOTIDE SEQUENCE [LARGE SCALE GENOMIC DNA]</scope>
</reference>
<sequence>MLSSFAIGRIADICGLSAAIFVLFLLPIVAGIIALGMKRSGSAVSRNLVVLINKLNKFYVR</sequence>
<dbReference type="EMBL" id="CTRP01000014">
    <property type="protein sequence ID" value="CQR74377.1"/>
    <property type="molecule type" value="Genomic_DNA"/>
</dbReference>
<feature type="transmembrane region" description="Helical" evidence="1">
    <location>
        <begin position="6"/>
        <end position="36"/>
    </location>
</feature>
<keyword evidence="1" id="KW-0812">Transmembrane</keyword>
<proteinExistence type="predicted"/>
<organism evidence="2 3">
    <name type="scientific">Sporomusa ovata</name>
    <dbReference type="NCBI Taxonomy" id="2378"/>
    <lineage>
        <taxon>Bacteria</taxon>
        <taxon>Bacillati</taxon>
        <taxon>Bacillota</taxon>
        <taxon>Negativicutes</taxon>
        <taxon>Selenomonadales</taxon>
        <taxon>Sporomusaceae</taxon>
        <taxon>Sporomusa</taxon>
    </lineage>
</organism>
<name>A0A0U1L3U2_9FIRM</name>
<evidence type="ECO:0000256" key="1">
    <source>
        <dbReference type="SAM" id="Phobius"/>
    </source>
</evidence>